<feature type="compositionally biased region" description="Low complexity" evidence="1">
    <location>
        <begin position="89"/>
        <end position="99"/>
    </location>
</feature>
<feature type="region of interest" description="Disordered" evidence="1">
    <location>
        <begin position="70"/>
        <end position="113"/>
    </location>
</feature>
<accession>A0A0F9DX41</accession>
<evidence type="ECO:0000256" key="1">
    <source>
        <dbReference type="SAM" id="MobiDB-lite"/>
    </source>
</evidence>
<comment type="caution">
    <text evidence="2">The sequence shown here is derived from an EMBL/GenBank/DDBJ whole genome shotgun (WGS) entry which is preliminary data.</text>
</comment>
<name>A0A0F9DX41_9ZZZZ</name>
<protein>
    <submittedName>
        <fullName evidence="2">Uncharacterized protein</fullName>
    </submittedName>
</protein>
<organism evidence="2">
    <name type="scientific">marine sediment metagenome</name>
    <dbReference type="NCBI Taxonomy" id="412755"/>
    <lineage>
        <taxon>unclassified sequences</taxon>
        <taxon>metagenomes</taxon>
        <taxon>ecological metagenomes</taxon>
    </lineage>
</organism>
<gene>
    <name evidence="2" type="ORF">LCGC14_2226460</name>
</gene>
<feature type="compositionally biased region" description="Basic and acidic residues" evidence="1">
    <location>
        <begin position="70"/>
        <end position="79"/>
    </location>
</feature>
<sequence>MPNQRNDEGLEALSTTAIFGGGKGIDPEIQKLTKSVMEAAAGKPLKISITEQRRQQQIVEGFIKQFRERQLSETQEGKSKLQAPVEGQSAASTSSSNAKTKSDPSPVTIDDLSGIQKSIEKLASGLAQESK</sequence>
<evidence type="ECO:0000313" key="2">
    <source>
        <dbReference type="EMBL" id="KKL58331.1"/>
    </source>
</evidence>
<dbReference type="EMBL" id="LAZR01029863">
    <property type="protein sequence ID" value="KKL58331.1"/>
    <property type="molecule type" value="Genomic_DNA"/>
</dbReference>
<dbReference type="AlphaFoldDB" id="A0A0F9DX41"/>
<proteinExistence type="predicted"/>
<reference evidence="2" key="1">
    <citation type="journal article" date="2015" name="Nature">
        <title>Complex archaea that bridge the gap between prokaryotes and eukaryotes.</title>
        <authorList>
            <person name="Spang A."/>
            <person name="Saw J.H."/>
            <person name="Jorgensen S.L."/>
            <person name="Zaremba-Niedzwiedzka K."/>
            <person name="Martijn J."/>
            <person name="Lind A.E."/>
            <person name="van Eijk R."/>
            <person name="Schleper C."/>
            <person name="Guy L."/>
            <person name="Ettema T.J."/>
        </authorList>
    </citation>
    <scope>NUCLEOTIDE SEQUENCE</scope>
</reference>